<evidence type="ECO:0000256" key="2">
    <source>
        <dbReference type="ARBA" id="ARBA00022884"/>
    </source>
</evidence>
<sequence>RKLFVGMLSKHQTEDNIRQMFQPFGYIEECTILRDQNGNSKGCAFVKYSSASEALSAINSLHGSQTMPGATSSLVVKLADTENERRMRKIAPLPLNVINPITITPYTPLAYNAPFLPAVKWSYVDSTNILIFQPPQTPQQILPPGQPLANGTFISPIISPPMPQPIITSLHSNVSTLSTAHNINASNNNSSGNNNNSNNFNFSSANHNSGSCVLEKSAFPGLTPYSNLAYPANIAHFQLTHHTTSMLPTAQKEGPEGCNLFIYHLPQEFGDHDLAQMFMGFGNVISSKVYIDRATNQSKCFGFVSYDNQVSAQNAIQAMNGFQIGMKRLKVQLKRPKDLNNRQQ</sequence>
<evidence type="ECO:0000259" key="4">
    <source>
        <dbReference type="PROSITE" id="PS50102"/>
    </source>
</evidence>
<dbReference type="PROSITE" id="PS50102">
    <property type="entry name" value="RRM"/>
    <property type="match status" value="2"/>
</dbReference>
<dbReference type="STRING" id="6412.T1G7M2"/>
<feature type="domain" description="RRM" evidence="4">
    <location>
        <begin position="258"/>
        <end position="336"/>
    </location>
</feature>
<keyword evidence="1" id="KW-0677">Repeat</keyword>
<reference evidence="6" key="3">
    <citation type="submission" date="2015-06" db="UniProtKB">
        <authorList>
            <consortium name="EnsemblMetazoa"/>
        </authorList>
    </citation>
    <scope>IDENTIFICATION</scope>
</reference>
<evidence type="ECO:0000313" key="5">
    <source>
        <dbReference type="EMBL" id="ESN91937.1"/>
    </source>
</evidence>
<reference evidence="5 7" key="2">
    <citation type="journal article" date="2013" name="Nature">
        <title>Insights into bilaterian evolution from three spiralian genomes.</title>
        <authorList>
            <person name="Simakov O."/>
            <person name="Marletaz F."/>
            <person name="Cho S.J."/>
            <person name="Edsinger-Gonzales E."/>
            <person name="Havlak P."/>
            <person name="Hellsten U."/>
            <person name="Kuo D.H."/>
            <person name="Larsson T."/>
            <person name="Lv J."/>
            <person name="Arendt D."/>
            <person name="Savage R."/>
            <person name="Osoegawa K."/>
            <person name="de Jong P."/>
            <person name="Grimwood J."/>
            <person name="Chapman J.A."/>
            <person name="Shapiro H."/>
            <person name="Aerts A."/>
            <person name="Otillar R.P."/>
            <person name="Terry A.Y."/>
            <person name="Boore J.L."/>
            <person name="Grigoriev I.V."/>
            <person name="Lindberg D.R."/>
            <person name="Seaver E.C."/>
            <person name="Weisblat D.A."/>
            <person name="Putnam N.H."/>
            <person name="Rokhsar D.S."/>
        </authorList>
    </citation>
    <scope>NUCLEOTIDE SEQUENCE</scope>
</reference>
<dbReference type="OMA" id="PANIAHF"/>
<dbReference type="EnsemblMetazoa" id="HelroT90208">
    <property type="protein sequence ID" value="HelroP90208"/>
    <property type="gene ID" value="HelroG90208"/>
</dbReference>
<dbReference type="PANTHER" id="PTHR24012">
    <property type="entry name" value="RNA BINDING PROTEIN"/>
    <property type="match status" value="1"/>
</dbReference>
<evidence type="ECO:0000256" key="1">
    <source>
        <dbReference type="ARBA" id="ARBA00022737"/>
    </source>
</evidence>
<dbReference type="EMBL" id="AMQM01007914">
    <property type="status" value="NOT_ANNOTATED_CDS"/>
    <property type="molecule type" value="Genomic_DNA"/>
</dbReference>
<dbReference type="Proteomes" id="UP000015101">
    <property type="component" value="Unassembled WGS sequence"/>
</dbReference>
<keyword evidence="7" id="KW-1185">Reference proteome</keyword>
<reference evidence="7" key="1">
    <citation type="submission" date="2012-12" db="EMBL/GenBank/DDBJ databases">
        <authorList>
            <person name="Hellsten U."/>
            <person name="Grimwood J."/>
            <person name="Chapman J.A."/>
            <person name="Shapiro H."/>
            <person name="Aerts A."/>
            <person name="Otillar R.P."/>
            <person name="Terry A.Y."/>
            <person name="Boore J.L."/>
            <person name="Simakov O."/>
            <person name="Marletaz F."/>
            <person name="Cho S.-J."/>
            <person name="Edsinger-Gonzales E."/>
            <person name="Havlak P."/>
            <person name="Kuo D.-H."/>
            <person name="Larsson T."/>
            <person name="Lv J."/>
            <person name="Arendt D."/>
            <person name="Savage R."/>
            <person name="Osoegawa K."/>
            <person name="de Jong P."/>
            <person name="Lindberg D.R."/>
            <person name="Seaver E.C."/>
            <person name="Weisblat D.A."/>
            <person name="Putnam N.H."/>
            <person name="Grigoriev I.V."/>
            <person name="Rokhsar D.S."/>
        </authorList>
    </citation>
    <scope>NUCLEOTIDE SEQUENCE</scope>
</reference>
<gene>
    <name evidence="6" type="primary">20217069</name>
    <name evidence="5" type="ORF">HELRODRAFT_90208</name>
</gene>
<evidence type="ECO:0000313" key="6">
    <source>
        <dbReference type="EnsemblMetazoa" id="HelroP90208"/>
    </source>
</evidence>
<dbReference type="FunFam" id="3.30.70.330:FF:000060">
    <property type="entry name" value="CUGBP Elav-like family member 4"/>
    <property type="match status" value="1"/>
</dbReference>
<dbReference type="AlphaFoldDB" id="T1G7M2"/>
<dbReference type="HOGENOM" id="CLU_015367_0_1_1"/>
<dbReference type="Pfam" id="PF00076">
    <property type="entry name" value="RRM_1"/>
    <property type="match status" value="2"/>
</dbReference>
<dbReference type="GO" id="GO:0003723">
    <property type="term" value="F:RNA binding"/>
    <property type="evidence" value="ECO:0007669"/>
    <property type="project" value="UniProtKB-UniRule"/>
</dbReference>
<dbReference type="InterPro" id="IPR035979">
    <property type="entry name" value="RBD_domain_sf"/>
</dbReference>
<dbReference type="SUPFAM" id="SSF54928">
    <property type="entry name" value="RNA-binding domain, RBD"/>
    <property type="match status" value="1"/>
</dbReference>
<dbReference type="EMBL" id="AMQM01007912">
    <property type="status" value="NOT_ANNOTATED_CDS"/>
    <property type="molecule type" value="Genomic_DNA"/>
</dbReference>
<dbReference type="eggNOG" id="KOG0146">
    <property type="taxonomic scope" value="Eukaryota"/>
</dbReference>
<dbReference type="EMBL" id="KB097687">
    <property type="protein sequence ID" value="ESN91937.1"/>
    <property type="molecule type" value="Genomic_DNA"/>
</dbReference>
<feature type="domain" description="RRM" evidence="4">
    <location>
        <begin position="1"/>
        <end position="81"/>
    </location>
</feature>
<dbReference type="InterPro" id="IPR012677">
    <property type="entry name" value="Nucleotide-bd_a/b_plait_sf"/>
</dbReference>
<dbReference type="EMBL" id="AMQM01007913">
    <property type="status" value="NOT_ANNOTATED_CDS"/>
    <property type="molecule type" value="Genomic_DNA"/>
</dbReference>
<dbReference type="OrthoDB" id="410044at2759"/>
<name>T1G7M2_HELRO</name>
<dbReference type="CTD" id="20217069"/>
<dbReference type="EMBL" id="AMQM01007911">
    <property type="status" value="NOT_ANNOTATED_CDS"/>
    <property type="molecule type" value="Genomic_DNA"/>
</dbReference>
<dbReference type="CDD" id="cd12639">
    <property type="entry name" value="RRM3_CELF3_4_5_6"/>
    <property type="match status" value="1"/>
</dbReference>
<evidence type="ECO:0000313" key="7">
    <source>
        <dbReference type="Proteomes" id="UP000015101"/>
    </source>
</evidence>
<dbReference type="GeneID" id="20217069"/>
<protein>
    <recommendedName>
        <fullName evidence="4">RRM domain-containing protein</fullName>
    </recommendedName>
</protein>
<organism evidence="6 7">
    <name type="scientific">Helobdella robusta</name>
    <name type="common">Californian leech</name>
    <dbReference type="NCBI Taxonomy" id="6412"/>
    <lineage>
        <taxon>Eukaryota</taxon>
        <taxon>Metazoa</taxon>
        <taxon>Spiralia</taxon>
        <taxon>Lophotrochozoa</taxon>
        <taxon>Annelida</taxon>
        <taxon>Clitellata</taxon>
        <taxon>Hirudinea</taxon>
        <taxon>Rhynchobdellida</taxon>
        <taxon>Glossiphoniidae</taxon>
        <taxon>Helobdella</taxon>
    </lineage>
</organism>
<proteinExistence type="predicted"/>
<dbReference type="SMART" id="SM00360">
    <property type="entry name" value="RRM"/>
    <property type="match status" value="2"/>
</dbReference>
<dbReference type="EMBL" id="AMQM01007915">
    <property type="status" value="NOT_ANNOTATED_CDS"/>
    <property type="molecule type" value="Genomic_DNA"/>
</dbReference>
<dbReference type="Gene3D" id="3.30.70.330">
    <property type="match status" value="2"/>
</dbReference>
<evidence type="ECO:0000256" key="3">
    <source>
        <dbReference type="PROSITE-ProRule" id="PRU00176"/>
    </source>
</evidence>
<dbReference type="InterPro" id="IPR000504">
    <property type="entry name" value="RRM_dom"/>
</dbReference>
<dbReference type="CDD" id="cd12635">
    <property type="entry name" value="RRM2_CELF3_4_5_6"/>
    <property type="match status" value="1"/>
</dbReference>
<dbReference type="RefSeq" id="XP_009029960.1">
    <property type="nucleotide sequence ID" value="XM_009031712.1"/>
</dbReference>
<dbReference type="InParanoid" id="T1G7M2"/>
<keyword evidence="2 3" id="KW-0694">RNA-binding</keyword>
<dbReference type="FunFam" id="3.30.70.330:FF:000007">
    <property type="entry name" value="CUGBP Elav-like family member 4 isoform 3"/>
    <property type="match status" value="1"/>
</dbReference>
<dbReference type="EMBL" id="AMQM01007916">
    <property type="status" value="NOT_ANNOTATED_CDS"/>
    <property type="molecule type" value="Genomic_DNA"/>
</dbReference>
<accession>T1G7M2</accession>
<dbReference type="KEGG" id="hro:HELRODRAFT_90208"/>